<evidence type="ECO:0000313" key="2">
    <source>
        <dbReference type="EMBL" id="GMR36556.1"/>
    </source>
</evidence>
<feature type="chain" id="PRO_5042828993" evidence="1">
    <location>
        <begin position="20"/>
        <end position="353"/>
    </location>
</feature>
<dbReference type="Pfam" id="PF14625">
    <property type="entry name" value="Lustrin_cystein"/>
    <property type="match status" value="3"/>
</dbReference>
<keyword evidence="1" id="KW-0732">Signal</keyword>
<protein>
    <submittedName>
        <fullName evidence="2">Uncharacterized protein</fullName>
    </submittedName>
</protein>
<feature type="non-terminal residue" evidence="2">
    <location>
        <position position="353"/>
    </location>
</feature>
<dbReference type="PANTHER" id="PTHR46339">
    <property type="entry name" value="PROTEIN CBG15282-RELATED"/>
    <property type="match status" value="1"/>
</dbReference>
<feature type="signal peptide" evidence="1">
    <location>
        <begin position="1"/>
        <end position="19"/>
    </location>
</feature>
<evidence type="ECO:0000256" key="1">
    <source>
        <dbReference type="SAM" id="SignalP"/>
    </source>
</evidence>
<accession>A0AAN4Z9D5</accession>
<dbReference type="SMART" id="SM00289">
    <property type="entry name" value="WR1"/>
    <property type="match status" value="6"/>
</dbReference>
<dbReference type="InterPro" id="IPR028150">
    <property type="entry name" value="Lustrin_cystein"/>
</dbReference>
<evidence type="ECO:0000313" key="3">
    <source>
        <dbReference type="Proteomes" id="UP001328107"/>
    </source>
</evidence>
<proteinExistence type="predicted"/>
<comment type="caution">
    <text evidence="2">The sequence shown here is derived from an EMBL/GenBank/DDBJ whole genome shotgun (WGS) entry which is preliminary data.</text>
</comment>
<dbReference type="InterPro" id="IPR006150">
    <property type="entry name" value="Cys_repeat_1"/>
</dbReference>
<sequence length="353" mass="37247">YYPLLLLFLSLPLFQSAQPIYEYLRNLCPSDLIPVTGSKNVLTCENKCPHSSKCINGICCSPPPSCSDSSYSYATTLACLPSSKSNCPKGTKCIESSNDGQYICCARTLSPPSPSPHSKIVRGGLSPSDVCPSTHPIAMSDPSKGLMLCNDCDQGICVQFRRSSVMICCQSHEEVCGEGSQVEQRGGVSVDCASDECSPGFECTSSSNNQKVCCSRGVCSNGSPSTRSCAGGCLAGENCESIKGDRWCCPSSEEEEEEGVDIRCPDGSLPFSSCTLGIANECGRDKSCVELSPSSFHCCPLPKNRGGGTTCPDGSKPLSARNEPLSCPEIGAPCPKIGYSCQSSSRGDLLCCR</sequence>
<keyword evidence="3" id="KW-1185">Reference proteome</keyword>
<name>A0AAN4Z9D5_9BILA</name>
<reference evidence="3" key="1">
    <citation type="submission" date="2022-10" db="EMBL/GenBank/DDBJ databases">
        <title>Genome assembly of Pristionchus species.</title>
        <authorList>
            <person name="Yoshida K."/>
            <person name="Sommer R.J."/>
        </authorList>
    </citation>
    <scope>NUCLEOTIDE SEQUENCE [LARGE SCALE GENOMIC DNA]</scope>
    <source>
        <strain evidence="3">RS5460</strain>
    </source>
</reference>
<dbReference type="Proteomes" id="UP001328107">
    <property type="component" value="Unassembled WGS sequence"/>
</dbReference>
<dbReference type="EMBL" id="BTRK01000002">
    <property type="protein sequence ID" value="GMR36556.1"/>
    <property type="molecule type" value="Genomic_DNA"/>
</dbReference>
<gene>
    <name evidence="2" type="ORF">PMAYCL1PPCAC_06751</name>
</gene>
<organism evidence="2 3">
    <name type="scientific">Pristionchus mayeri</name>
    <dbReference type="NCBI Taxonomy" id="1317129"/>
    <lineage>
        <taxon>Eukaryota</taxon>
        <taxon>Metazoa</taxon>
        <taxon>Ecdysozoa</taxon>
        <taxon>Nematoda</taxon>
        <taxon>Chromadorea</taxon>
        <taxon>Rhabditida</taxon>
        <taxon>Rhabditina</taxon>
        <taxon>Diplogasteromorpha</taxon>
        <taxon>Diplogasteroidea</taxon>
        <taxon>Neodiplogasteridae</taxon>
        <taxon>Pristionchus</taxon>
    </lineage>
</organism>
<feature type="non-terminal residue" evidence="2">
    <location>
        <position position="1"/>
    </location>
</feature>
<dbReference type="AlphaFoldDB" id="A0AAN4Z9D5"/>
<dbReference type="InterPro" id="IPR053014">
    <property type="entry name" value="Cuticle_assoc_divergent"/>
</dbReference>